<dbReference type="EMBL" id="CM055094">
    <property type="protein sequence ID" value="KAJ7562873.1"/>
    <property type="molecule type" value="Genomic_DNA"/>
</dbReference>
<sequence length="111" mass="12724">MDKSCKHTFFGITIGVGFSYSNKSTDYDHFSDNGAAEDALAFFLAWFQNFPEYKSNEFYLIGESYAGTWNLAAFIRPEPLFFTSTIWLTASNFHSTNSEAHRTRSICEIKF</sequence>
<dbReference type="Proteomes" id="UP001162992">
    <property type="component" value="Chromosome 3"/>
</dbReference>
<gene>
    <name evidence="1" type="ORF">O6H91_03G087400</name>
</gene>
<proteinExistence type="predicted"/>
<comment type="caution">
    <text evidence="1">The sequence shown here is derived from an EMBL/GenBank/DDBJ whole genome shotgun (WGS) entry which is preliminary data.</text>
</comment>
<protein>
    <submittedName>
        <fullName evidence="1">Uncharacterized protein</fullName>
    </submittedName>
</protein>
<reference evidence="2" key="1">
    <citation type="journal article" date="2024" name="Proc. Natl. Acad. Sci. U.S.A.">
        <title>Extraordinary preservation of gene collinearity over three hundred million years revealed in homosporous lycophytes.</title>
        <authorList>
            <person name="Li C."/>
            <person name="Wickell D."/>
            <person name="Kuo L.Y."/>
            <person name="Chen X."/>
            <person name="Nie B."/>
            <person name="Liao X."/>
            <person name="Peng D."/>
            <person name="Ji J."/>
            <person name="Jenkins J."/>
            <person name="Williams M."/>
            <person name="Shu S."/>
            <person name="Plott C."/>
            <person name="Barry K."/>
            <person name="Rajasekar S."/>
            <person name="Grimwood J."/>
            <person name="Han X."/>
            <person name="Sun S."/>
            <person name="Hou Z."/>
            <person name="He W."/>
            <person name="Dai G."/>
            <person name="Sun C."/>
            <person name="Schmutz J."/>
            <person name="Leebens-Mack J.H."/>
            <person name="Li F.W."/>
            <person name="Wang L."/>
        </authorList>
    </citation>
    <scope>NUCLEOTIDE SEQUENCE [LARGE SCALE GENOMIC DNA]</scope>
    <source>
        <strain evidence="2">cv. PW_Plant_1</strain>
    </source>
</reference>
<keyword evidence="2" id="KW-1185">Reference proteome</keyword>
<organism evidence="1 2">
    <name type="scientific">Diphasiastrum complanatum</name>
    <name type="common">Issler's clubmoss</name>
    <name type="synonym">Lycopodium complanatum</name>
    <dbReference type="NCBI Taxonomy" id="34168"/>
    <lineage>
        <taxon>Eukaryota</taxon>
        <taxon>Viridiplantae</taxon>
        <taxon>Streptophyta</taxon>
        <taxon>Embryophyta</taxon>
        <taxon>Tracheophyta</taxon>
        <taxon>Lycopodiopsida</taxon>
        <taxon>Lycopodiales</taxon>
        <taxon>Lycopodiaceae</taxon>
        <taxon>Lycopodioideae</taxon>
        <taxon>Diphasiastrum</taxon>
    </lineage>
</organism>
<evidence type="ECO:0000313" key="1">
    <source>
        <dbReference type="EMBL" id="KAJ7562873.1"/>
    </source>
</evidence>
<accession>A0ACC2E8B8</accession>
<evidence type="ECO:0000313" key="2">
    <source>
        <dbReference type="Proteomes" id="UP001162992"/>
    </source>
</evidence>
<name>A0ACC2E8B8_DIPCM</name>